<dbReference type="OrthoDB" id="5572060at2"/>
<evidence type="ECO:0000313" key="2">
    <source>
        <dbReference type="EMBL" id="SDB97926.1"/>
    </source>
</evidence>
<feature type="domain" description="DUF4301" evidence="1">
    <location>
        <begin position="5"/>
        <end position="509"/>
    </location>
</feature>
<dbReference type="STRING" id="1640674.SAMN05216323_101333"/>
<protein>
    <recommendedName>
        <fullName evidence="1">DUF4301 domain-containing protein</fullName>
    </recommendedName>
</protein>
<dbReference type="SUPFAM" id="SSF53448">
    <property type="entry name" value="Nucleotide-diphospho-sugar transferases"/>
    <property type="match status" value="1"/>
</dbReference>
<keyword evidence="3" id="KW-1185">Reference proteome</keyword>
<dbReference type="AlphaFoldDB" id="A0A1G6HWS9"/>
<sequence length="513" mass="58791">MEIKDKDEVQLQQYGISSDKIITQIENFKKGFPFSEITLPATPGNGIVTLDDVHVKEYIQEYQSYTGKRLKFVPASGAASRMFKSLFECIEEIGKKGYSQFEDRSFSSAYHFFAHIDQFAFYPELEHYLNSVGKSTKNLIEQKKFVELLDALLSENGLNYGSMPKGLLLFHQYQDISRTSLEEHLVEGALYASTPERTVQIHLTVSPEHIEGFNQLVAKVISQYEYQYSVKYDLTFSVQKKSTDTIAVDENNEPFRNSDGSMLFRPGGHGALIENLNDRIEPLIFIKNIDNIVPDHLKQETVNYKMVIAGILLKIKEITQTILNKISSKVEDEDILQLAELLERKYFIVLPKKNENSMEVWSKELIRFLDRPIRVCGMVRNEGEPGGGPFWVKDKSGALSLQIVESSQINLKEKTYKDIFKKSTHFNPVDLVCWTYNYRNEKFDLRHFVDPATGFIAEKSKDGKILKAQELPGLWNGAMANWITVFVEVPLITFNPVKSVNDLLRKEHQPQSL</sequence>
<gene>
    <name evidence="2" type="ORF">SAMN05216323_101333</name>
</gene>
<organism evidence="2 3">
    <name type="scientific">Williamwhitmania taraxaci</name>
    <dbReference type="NCBI Taxonomy" id="1640674"/>
    <lineage>
        <taxon>Bacteria</taxon>
        <taxon>Pseudomonadati</taxon>
        <taxon>Bacteroidota</taxon>
        <taxon>Bacteroidia</taxon>
        <taxon>Bacteroidales</taxon>
        <taxon>Williamwhitmaniaceae</taxon>
        <taxon>Williamwhitmania</taxon>
    </lineage>
</organism>
<dbReference type="Pfam" id="PF14134">
    <property type="entry name" value="DUF4301"/>
    <property type="match status" value="1"/>
</dbReference>
<proteinExistence type="predicted"/>
<dbReference type="InterPro" id="IPR025393">
    <property type="entry name" value="DUF4301"/>
</dbReference>
<evidence type="ECO:0000313" key="3">
    <source>
        <dbReference type="Proteomes" id="UP000199452"/>
    </source>
</evidence>
<name>A0A1G6HWS9_9BACT</name>
<dbReference type="RefSeq" id="WP_092436585.1">
    <property type="nucleotide sequence ID" value="NZ_FMYP01000013.1"/>
</dbReference>
<dbReference type="EMBL" id="FMYP01000013">
    <property type="protein sequence ID" value="SDB97926.1"/>
    <property type="molecule type" value="Genomic_DNA"/>
</dbReference>
<reference evidence="2 3" key="1">
    <citation type="submission" date="2016-09" db="EMBL/GenBank/DDBJ databases">
        <authorList>
            <person name="Capua I."/>
            <person name="De Benedictis P."/>
            <person name="Joannis T."/>
            <person name="Lombin L.H."/>
            <person name="Cattoli G."/>
        </authorList>
    </citation>
    <scope>NUCLEOTIDE SEQUENCE [LARGE SCALE GENOMIC DNA]</scope>
    <source>
        <strain evidence="2 3">A7P-90m</strain>
    </source>
</reference>
<evidence type="ECO:0000259" key="1">
    <source>
        <dbReference type="Pfam" id="PF14134"/>
    </source>
</evidence>
<dbReference type="Proteomes" id="UP000199452">
    <property type="component" value="Unassembled WGS sequence"/>
</dbReference>
<dbReference type="InterPro" id="IPR029044">
    <property type="entry name" value="Nucleotide-diphossugar_trans"/>
</dbReference>
<accession>A0A1G6HWS9</accession>